<dbReference type="Proteomes" id="UP000623107">
    <property type="component" value="Unassembled WGS sequence"/>
</dbReference>
<dbReference type="InterPro" id="IPR014820">
    <property type="entry name" value="PriCT_1"/>
</dbReference>
<evidence type="ECO:0000259" key="2">
    <source>
        <dbReference type="Pfam" id="PF08708"/>
    </source>
</evidence>
<dbReference type="Gene3D" id="1.10.340.50">
    <property type="match status" value="1"/>
</dbReference>
<dbReference type="Pfam" id="PF03090">
    <property type="entry name" value="Replicase"/>
    <property type="match status" value="1"/>
</dbReference>
<name>A0ABR9Y7F8_9PROT</name>
<feature type="region of interest" description="Disordered" evidence="1">
    <location>
        <begin position="577"/>
        <end position="607"/>
    </location>
</feature>
<gene>
    <name evidence="3" type="ORF">HKD24_11695</name>
</gene>
<evidence type="ECO:0000256" key="1">
    <source>
        <dbReference type="SAM" id="MobiDB-lite"/>
    </source>
</evidence>
<feature type="domain" description="Primase C-terminal 1" evidence="2">
    <location>
        <begin position="256"/>
        <end position="311"/>
    </location>
</feature>
<proteinExistence type="predicted"/>
<protein>
    <recommendedName>
        <fullName evidence="2">Primase C-terminal 1 domain-containing protein</fullName>
    </recommendedName>
</protein>
<accession>A0ABR9Y7F8</accession>
<feature type="compositionally biased region" description="Basic and acidic residues" evidence="1">
    <location>
        <begin position="577"/>
        <end position="592"/>
    </location>
</feature>
<evidence type="ECO:0000313" key="4">
    <source>
        <dbReference type="Proteomes" id="UP000623107"/>
    </source>
</evidence>
<reference evidence="4" key="1">
    <citation type="submission" date="2020-04" db="EMBL/GenBank/DDBJ databases">
        <title>Description of novel Gluconacetobacter.</title>
        <authorList>
            <person name="Sombolestani A."/>
        </authorList>
    </citation>
    <scope>NUCLEOTIDE SEQUENCE [LARGE SCALE GENOMIC DNA]</scope>
    <source>
        <strain evidence="4">LMG 31484</strain>
    </source>
</reference>
<dbReference type="EMBL" id="JABCQG010000015">
    <property type="protein sequence ID" value="MBF0859875.1"/>
    <property type="molecule type" value="Genomic_DNA"/>
</dbReference>
<dbReference type="InterPro" id="IPR004322">
    <property type="entry name" value="Plasmid_replicase_bac"/>
</dbReference>
<dbReference type="Pfam" id="PF08708">
    <property type="entry name" value="PriCT_1"/>
    <property type="match status" value="1"/>
</dbReference>
<reference evidence="3 4" key="2">
    <citation type="submission" date="2020-11" db="EMBL/GenBank/DDBJ databases">
        <title>Description of novel Gluconobacter species.</title>
        <authorList>
            <person name="Cleenwerck I."/>
            <person name="Cnockaert M."/>
            <person name="Borremans W."/>
            <person name="Wieme A.D."/>
            <person name="De Vuyst L."/>
            <person name="Vandamme P."/>
        </authorList>
    </citation>
    <scope>NUCLEOTIDE SEQUENCE [LARGE SCALE GENOMIC DNA]</scope>
    <source>
        <strain evidence="3 4">LMG 31484</strain>
    </source>
</reference>
<sequence>MNHQPIPSDSLACHDRSSENLWAARAISEHLNASAFCPEFATFSSQILGRCPRYVLASQTIRSTVLQKSSSQMRLQDGILMPWICLNTDNFVNILTFDIDHSCAREYLANIPAKIRPTLVEDPVSGRSHAFLSLRSPVYIGHEAHQKPQKLLWLSHQLMAAALDATPLPYKSLIKSPWAVAENLIGNLVPRKPSQNNRAALPDTSGSGGLKLLWRTVPGAGPSELRDVVSLLMPVWQNKIQKPAKIWLRYAEREPSSLGRNCSLFDQVRWWCYSGLVKDLREISAYAHQINRTFPAPLPGSEVEATARSICKFMNSRYCPAHGIKGFSMSFSAENLDTTQKQRESAQRTSMIKQQKSYDRIENALKAWPRKMPLTQPALALQTGLCERTIRRYWHVDWPTGLSVIISGSEGNLARSAHPLRQLRTLKELADAFEKDCLWLTYYGNHTGAQKKPGAEPDWPETPDDWLNTEVAWGYRHAEEATENALHRRDRRLKNKERSERRNRLIQAGKNNAISVRSEETDRIEQQFDELILRAEKEKWKPDIKKKLFFGRISSRKSIKRAYDEGISLRFSERCVSDRPDKEADSNYHVDEFSTSVGTRSPPAKGR</sequence>
<organism evidence="3 4">
    <name type="scientific">Gluconobacter vitians</name>
    <dbReference type="NCBI Taxonomy" id="2728102"/>
    <lineage>
        <taxon>Bacteria</taxon>
        <taxon>Pseudomonadati</taxon>
        <taxon>Pseudomonadota</taxon>
        <taxon>Alphaproteobacteria</taxon>
        <taxon>Acetobacterales</taxon>
        <taxon>Acetobacteraceae</taxon>
        <taxon>Gluconobacter</taxon>
    </lineage>
</organism>
<evidence type="ECO:0000313" key="3">
    <source>
        <dbReference type="EMBL" id="MBF0859875.1"/>
    </source>
</evidence>
<comment type="caution">
    <text evidence="3">The sequence shown here is derived from an EMBL/GenBank/DDBJ whole genome shotgun (WGS) entry which is preliminary data.</text>
</comment>
<dbReference type="RefSeq" id="WP_194260432.1">
    <property type="nucleotide sequence ID" value="NZ_JABCQG010000015.1"/>
</dbReference>
<keyword evidence="4" id="KW-1185">Reference proteome</keyword>